<evidence type="ECO:0000313" key="2">
    <source>
        <dbReference type="Proteomes" id="UP000477849"/>
    </source>
</evidence>
<evidence type="ECO:0008006" key="3">
    <source>
        <dbReference type="Google" id="ProtNLM"/>
    </source>
</evidence>
<comment type="caution">
    <text evidence="1">The sequence shown here is derived from an EMBL/GenBank/DDBJ whole genome shotgun (WGS) entry which is preliminary data.</text>
</comment>
<keyword evidence="2" id="KW-1185">Reference proteome</keyword>
<sequence length="353" mass="37387">MVLEVQDIEQIAEQLPYPDAGNRQIAEIIQLAEMARPRDKLFGAAVNLQLLTEGLIPGIEQTGLPAIRPAMLPVRTFNVSYGFISLSAGLAEEIEGPVSAHGNFTFGISVLATAPAGELWQERLDFSVEFAGRRFPVIVTHTDFEPQGVPPHPGHPSKIGSSACWVKSNAGTPPFDRGILTARHVIDQLSLQTLIDLDPSTDHNRPGKGYLADGGHCMVDAAVIEINAADWPAGLSPLKLLGPFPDPNQKPAPALLIAPGDAITFDGRFTAPANSSVLSHHPLPGYWGSMMGQRLVLDAGGVSGDSGALAVHNHTGAGAGIYMGTISNGQGGRSGLCQDLYQAVQYLEVDPYL</sequence>
<accession>A0A6M1S3F3</accession>
<dbReference type="AlphaFoldDB" id="A0A6M1S3F3"/>
<proteinExistence type="predicted"/>
<organism evidence="1 2">
    <name type="scientific">Rhizobium daejeonense</name>
    <dbReference type="NCBI Taxonomy" id="240521"/>
    <lineage>
        <taxon>Bacteria</taxon>
        <taxon>Pseudomonadati</taxon>
        <taxon>Pseudomonadota</taxon>
        <taxon>Alphaproteobacteria</taxon>
        <taxon>Hyphomicrobiales</taxon>
        <taxon>Rhizobiaceae</taxon>
        <taxon>Rhizobium/Agrobacterium group</taxon>
        <taxon>Rhizobium</taxon>
    </lineage>
</organism>
<gene>
    <name evidence="1" type="ORF">G6N76_08970</name>
</gene>
<reference evidence="1 2" key="1">
    <citation type="submission" date="2020-02" db="EMBL/GenBank/DDBJ databases">
        <title>Genome sequence of the type strain CCBAU10050 of Rhizobium daejeonense.</title>
        <authorList>
            <person name="Gao J."/>
            <person name="Sun J."/>
        </authorList>
    </citation>
    <scope>NUCLEOTIDE SEQUENCE [LARGE SCALE GENOMIC DNA]</scope>
    <source>
        <strain evidence="1 2">CCBAU10050</strain>
    </source>
</reference>
<protein>
    <recommendedName>
        <fullName evidence="3">Trypsin-like peptidase domain-containing protein</fullName>
    </recommendedName>
</protein>
<dbReference type="EMBL" id="JAAKZH010000002">
    <property type="protein sequence ID" value="NGO63807.1"/>
    <property type="molecule type" value="Genomic_DNA"/>
</dbReference>
<dbReference type="InterPro" id="IPR009003">
    <property type="entry name" value="Peptidase_S1_PA"/>
</dbReference>
<dbReference type="Proteomes" id="UP000477849">
    <property type="component" value="Unassembled WGS sequence"/>
</dbReference>
<dbReference type="RefSeq" id="WP_163903515.1">
    <property type="nucleotide sequence ID" value="NZ_CP048427.1"/>
</dbReference>
<dbReference type="SUPFAM" id="SSF50494">
    <property type="entry name" value="Trypsin-like serine proteases"/>
    <property type="match status" value="1"/>
</dbReference>
<name>A0A6M1S3F3_9HYPH</name>
<evidence type="ECO:0000313" key="1">
    <source>
        <dbReference type="EMBL" id="NGO63807.1"/>
    </source>
</evidence>